<comment type="catalytic activity">
    <reaction evidence="9">
        <text>S-methyl-5'-thioadenosine + phosphate = 5-(methylsulfanyl)-alpha-D-ribose 1-phosphate + adenine</text>
        <dbReference type="Rhea" id="RHEA:11852"/>
        <dbReference type="ChEBI" id="CHEBI:16708"/>
        <dbReference type="ChEBI" id="CHEBI:17509"/>
        <dbReference type="ChEBI" id="CHEBI:43474"/>
        <dbReference type="ChEBI" id="CHEBI:58533"/>
        <dbReference type="EC" id="2.4.2.28"/>
    </reaction>
    <physiologicalReaction direction="left-to-right" evidence="9">
        <dbReference type="Rhea" id="RHEA:11853"/>
    </physiologicalReaction>
</comment>
<dbReference type="Proteomes" id="UP000503640">
    <property type="component" value="Unassembled WGS sequence"/>
</dbReference>
<evidence type="ECO:0000256" key="6">
    <source>
        <dbReference type="ARBA" id="ARBA00022833"/>
    </source>
</evidence>
<evidence type="ECO:0000256" key="5">
    <source>
        <dbReference type="ARBA" id="ARBA00022801"/>
    </source>
</evidence>
<dbReference type="GO" id="GO:0016787">
    <property type="term" value="F:hydrolase activity"/>
    <property type="evidence" value="ECO:0007669"/>
    <property type="project" value="UniProtKB-KW"/>
</dbReference>
<dbReference type="InterPro" id="IPR003730">
    <property type="entry name" value="Cu_polyphenol_OxRdtase"/>
</dbReference>
<dbReference type="CDD" id="cd16833">
    <property type="entry name" value="YfiH"/>
    <property type="match status" value="1"/>
</dbReference>
<sequence>MELLSSALLAAFPHGFTTRRGGTSGAPWESLNLGGAVGDAEPAVEANWRALREATGLEFARVRQVHGDRVVVAREPGPPLEEADAVVSVRPGLAACVAVADCVPVLIGDPRSGAVVAVHAGWRGTLARVAARAVAALGREAGAQPGDLLAAIGPAIGPCCYEVSPDLAQVFRADLGARVAEPRGGGSRLDLWLANEIVLRQAGLCRERIEVLGRCTACEPDAFFSHRRERGRTGRQVGFIAPSPPCVS</sequence>
<organism evidence="11 12">
    <name type="scientific">Anaeromyxobacter diazotrophicus</name>
    <dbReference type="NCBI Taxonomy" id="2590199"/>
    <lineage>
        <taxon>Bacteria</taxon>
        <taxon>Pseudomonadati</taxon>
        <taxon>Myxococcota</taxon>
        <taxon>Myxococcia</taxon>
        <taxon>Myxococcales</taxon>
        <taxon>Cystobacterineae</taxon>
        <taxon>Anaeromyxobacteraceae</taxon>
        <taxon>Anaeromyxobacter</taxon>
    </lineage>
</organism>
<reference evidence="12" key="1">
    <citation type="journal article" date="2020" name="Appl. Environ. Microbiol.">
        <title>Diazotrophic Anaeromyxobacter Isolates from Soils.</title>
        <authorList>
            <person name="Masuda Y."/>
            <person name="Yamanaka H."/>
            <person name="Xu Z.X."/>
            <person name="Shiratori Y."/>
            <person name="Aono T."/>
            <person name="Amachi S."/>
            <person name="Senoo K."/>
            <person name="Itoh H."/>
        </authorList>
    </citation>
    <scope>NUCLEOTIDE SEQUENCE [LARGE SCALE GENOMIC DNA]</scope>
    <source>
        <strain evidence="12">R267</strain>
    </source>
</reference>
<dbReference type="InterPro" id="IPR011324">
    <property type="entry name" value="Cytotoxic_necrot_fac-like_cat"/>
</dbReference>
<dbReference type="PANTHER" id="PTHR30616">
    <property type="entry name" value="UNCHARACTERIZED PROTEIN YFIH"/>
    <property type="match status" value="1"/>
</dbReference>
<evidence type="ECO:0000256" key="7">
    <source>
        <dbReference type="ARBA" id="ARBA00047989"/>
    </source>
</evidence>
<dbReference type="Pfam" id="PF02578">
    <property type="entry name" value="Cu-oxidase_4"/>
    <property type="match status" value="1"/>
</dbReference>
<keyword evidence="5" id="KW-0378">Hydrolase</keyword>
<dbReference type="EMBL" id="BJTG01000002">
    <property type="protein sequence ID" value="GEJ56208.1"/>
    <property type="molecule type" value="Genomic_DNA"/>
</dbReference>
<comment type="catalytic activity">
    <reaction evidence="1">
        <text>inosine + phosphate = alpha-D-ribose 1-phosphate + hypoxanthine</text>
        <dbReference type="Rhea" id="RHEA:27646"/>
        <dbReference type="ChEBI" id="CHEBI:17368"/>
        <dbReference type="ChEBI" id="CHEBI:17596"/>
        <dbReference type="ChEBI" id="CHEBI:43474"/>
        <dbReference type="ChEBI" id="CHEBI:57720"/>
        <dbReference type="EC" id="2.4.2.1"/>
    </reaction>
    <physiologicalReaction direction="left-to-right" evidence="1">
        <dbReference type="Rhea" id="RHEA:27647"/>
    </physiologicalReaction>
</comment>
<keyword evidence="6" id="KW-0862">Zinc</keyword>
<comment type="catalytic activity">
    <reaction evidence="7">
        <text>adenosine + H2O + H(+) = inosine + NH4(+)</text>
        <dbReference type="Rhea" id="RHEA:24408"/>
        <dbReference type="ChEBI" id="CHEBI:15377"/>
        <dbReference type="ChEBI" id="CHEBI:15378"/>
        <dbReference type="ChEBI" id="CHEBI:16335"/>
        <dbReference type="ChEBI" id="CHEBI:17596"/>
        <dbReference type="ChEBI" id="CHEBI:28938"/>
        <dbReference type="EC" id="3.5.4.4"/>
    </reaction>
    <physiologicalReaction direction="left-to-right" evidence="7">
        <dbReference type="Rhea" id="RHEA:24409"/>
    </physiologicalReaction>
</comment>
<comment type="caution">
    <text evidence="11">The sequence shown here is derived from an EMBL/GenBank/DDBJ whole genome shotgun (WGS) entry which is preliminary data.</text>
</comment>
<dbReference type="SUPFAM" id="SSF64438">
    <property type="entry name" value="CNF1/YfiH-like putative cysteine hydrolases"/>
    <property type="match status" value="1"/>
</dbReference>
<evidence type="ECO:0000256" key="4">
    <source>
        <dbReference type="ARBA" id="ARBA00022723"/>
    </source>
</evidence>
<proteinExistence type="inferred from homology"/>
<comment type="catalytic activity">
    <reaction evidence="8">
        <text>adenosine + phosphate = alpha-D-ribose 1-phosphate + adenine</text>
        <dbReference type="Rhea" id="RHEA:27642"/>
        <dbReference type="ChEBI" id="CHEBI:16335"/>
        <dbReference type="ChEBI" id="CHEBI:16708"/>
        <dbReference type="ChEBI" id="CHEBI:43474"/>
        <dbReference type="ChEBI" id="CHEBI:57720"/>
        <dbReference type="EC" id="2.4.2.1"/>
    </reaction>
    <physiologicalReaction direction="left-to-right" evidence="8">
        <dbReference type="Rhea" id="RHEA:27643"/>
    </physiologicalReaction>
</comment>
<gene>
    <name evidence="11" type="ORF">AMYX_09490</name>
</gene>
<evidence type="ECO:0000256" key="9">
    <source>
        <dbReference type="ARBA" id="ARBA00049893"/>
    </source>
</evidence>
<comment type="similarity">
    <text evidence="2 10">Belongs to the purine nucleoside phosphorylase YfiH/LACC1 family.</text>
</comment>
<evidence type="ECO:0000256" key="2">
    <source>
        <dbReference type="ARBA" id="ARBA00007353"/>
    </source>
</evidence>
<name>A0A7I9VJ78_9BACT</name>
<keyword evidence="3" id="KW-0808">Transferase</keyword>
<evidence type="ECO:0000256" key="10">
    <source>
        <dbReference type="RuleBase" id="RU361274"/>
    </source>
</evidence>
<evidence type="ECO:0000313" key="12">
    <source>
        <dbReference type="Proteomes" id="UP000503640"/>
    </source>
</evidence>
<dbReference type="RefSeq" id="WP_176063468.1">
    <property type="nucleotide sequence ID" value="NZ_BJTG01000002.1"/>
</dbReference>
<dbReference type="Gene3D" id="3.60.140.10">
    <property type="entry name" value="CNF1/YfiH-like putative cysteine hydrolases"/>
    <property type="match status" value="1"/>
</dbReference>
<dbReference type="NCBIfam" id="TIGR00726">
    <property type="entry name" value="peptidoglycan editing factor PgeF"/>
    <property type="match status" value="1"/>
</dbReference>
<dbReference type="InterPro" id="IPR038371">
    <property type="entry name" value="Cu_polyphenol_OxRdtase_sf"/>
</dbReference>
<dbReference type="AlphaFoldDB" id="A0A7I9VJ78"/>
<accession>A0A7I9VJ78</accession>
<keyword evidence="4" id="KW-0479">Metal-binding</keyword>
<protein>
    <recommendedName>
        <fullName evidence="10">Purine nucleoside phosphorylase</fullName>
    </recommendedName>
</protein>
<evidence type="ECO:0000256" key="8">
    <source>
        <dbReference type="ARBA" id="ARBA00048968"/>
    </source>
</evidence>
<dbReference type="PANTHER" id="PTHR30616:SF2">
    <property type="entry name" value="PURINE NUCLEOSIDE PHOSPHORYLASE LACC1"/>
    <property type="match status" value="1"/>
</dbReference>
<evidence type="ECO:0000256" key="1">
    <source>
        <dbReference type="ARBA" id="ARBA00000553"/>
    </source>
</evidence>
<dbReference type="GO" id="GO:0005507">
    <property type="term" value="F:copper ion binding"/>
    <property type="evidence" value="ECO:0007669"/>
    <property type="project" value="TreeGrafter"/>
</dbReference>
<keyword evidence="12" id="KW-1185">Reference proteome</keyword>
<dbReference type="GO" id="GO:0017061">
    <property type="term" value="F:S-methyl-5-thioadenosine phosphorylase activity"/>
    <property type="evidence" value="ECO:0007669"/>
    <property type="project" value="UniProtKB-EC"/>
</dbReference>
<dbReference type="PROSITE" id="PS50096">
    <property type="entry name" value="IQ"/>
    <property type="match status" value="1"/>
</dbReference>
<evidence type="ECO:0000256" key="3">
    <source>
        <dbReference type="ARBA" id="ARBA00022679"/>
    </source>
</evidence>
<evidence type="ECO:0000313" key="11">
    <source>
        <dbReference type="EMBL" id="GEJ56208.1"/>
    </source>
</evidence>